<evidence type="ECO:0000313" key="4">
    <source>
        <dbReference type="Proteomes" id="UP000318681"/>
    </source>
</evidence>
<dbReference type="Pfam" id="PF00561">
    <property type="entry name" value="Abhydrolase_1"/>
    <property type="match status" value="1"/>
</dbReference>
<dbReference type="Proteomes" id="UP000318681">
    <property type="component" value="Unassembled WGS sequence"/>
</dbReference>
<keyword evidence="3" id="KW-0378">Hydrolase</keyword>
<evidence type="ECO:0000256" key="1">
    <source>
        <dbReference type="SAM" id="MobiDB-lite"/>
    </source>
</evidence>
<dbReference type="PRINTS" id="PR00412">
    <property type="entry name" value="EPOXHYDRLASE"/>
</dbReference>
<feature type="region of interest" description="Disordered" evidence="1">
    <location>
        <begin position="1"/>
        <end position="21"/>
    </location>
</feature>
<dbReference type="Gene3D" id="3.40.50.1820">
    <property type="entry name" value="alpha/beta hydrolase"/>
    <property type="match status" value="1"/>
</dbReference>
<name>A0A558QX49_9SPHN</name>
<keyword evidence="4" id="KW-1185">Reference proteome</keyword>
<organism evidence="3 4">
    <name type="scientific">Alterirhizorhabdus solaris</name>
    <dbReference type="NCBI Taxonomy" id="2529389"/>
    <lineage>
        <taxon>Bacteria</taxon>
        <taxon>Pseudomonadati</taxon>
        <taxon>Pseudomonadota</taxon>
        <taxon>Alphaproteobacteria</taxon>
        <taxon>Sphingomonadales</taxon>
        <taxon>Rhizorhabdaceae</taxon>
        <taxon>Alterirhizorhabdus</taxon>
    </lineage>
</organism>
<protein>
    <submittedName>
        <fullName evidence="3">Alpha/beta hydrolase</fullName>
    </submittedName>
</protein>
<evidence type="ECO:0000259" key="2">
    <source>
        <dbReference type="Pfam" id="PF00561"/>
    </source>
</evidence>
<dbReference type="PANTHER" id="PTHR43689">
    <property type="entry name" value="HYDROLASE"/>
    <property type="match status" value="1"/>
</dbReference>
<feature type="domain" description="AB hydrolase-1" evidence="2">
    <location>
        <begin position="83"/>
        <end position="183"/>
    </location>
</feature>
<dbReference type="InterPro" id="IPR000073">
    <property type="entry name" value="AB_hydrolase_1"/>
</dbReference>
<dbReference type="PANTHER" id="PTHR43689:SF8">
    <property type="entry name" value="ALPHA_BETA-HYDROLASES SUPERFAMILY PROTEIN"/>
    <property type="match status" value="1"/>
</dbReference>
<reference evidence="3 4" key="1">
    <citation type="submission" date="2019-07" db="EMBL/GenBank/DDBJ databases">
        <title>Sphingomonas solaris sp. nov., isolated from a solar panel from Boston, Massachusetts.</title>
        <authorList>
            <person name="Tanner K."/>
            <person name="Pascual J."/>
            <person name="Mancuso C."/>
            <person name="Pereto J."/>
            <person name="Khalil A."/>
            <person name="Vilanova C."/>
        </authorList>
    </citation>
    <scope>NUCLEOTIDE SEQUENCE [LARGE SCALE GENOMIC DNA]</scope>
    <source>
        <strain evidence="3 4">R4DWN</strain>
    </source>
</reference>
<proteinExistence type="predicted"/>
<dbReference type="EMBL" id="VNIM01000082">
    <property type="protein sequence ID" value="TVV71637.1"/>
    <property type="molecule type" value="Genomic_DNA"/>
</dbReference>
<dbReference type="RefSeq" id="WP_145154281.1">
    <property type="nucleotide sequence ID" value="NZ_VNIM01000082.1"/>
</dbReference>
<dbReference type="PRINTS" id="PR00111">
    <property type="entry name" value="ABHYDROLASE"/>
</dbReference>
<dbReference type="InterPro" id="IPR000639">
    <property type="entry name" value="Epox_hydrolase-like"/>
</dbReference>
<sequence length="338" mass="35472">MTQKPHRKARPPQSMPKGSTSWRERIAGNKVVISAGAIGFLATAAAFNRFATHRAEANNPPAGRFIEVDGVRLHYVERGTGTPVVLLHGNGVMLQDFIASGVFDRVAADHRVIAFDRPGFGYSDRPRTTIWTPGAQAALLAAALEKLGVSNAVVVGHSWGTMVVLAMALDHPGRVAGLVLLSGYYYGTARPDVLPASTPAIPILGDMMAHTISPLTGAMIGPIGIKASFAPAPVSKKFADVPLALALRPSQIRATAADTAMMIPGAIALSRRYGELELPVTIIAGEGDQIAHIDNHACKLAGELSQSVLEIVPGQGHLFHYAVPDQVAAAVDAVASRG</sequence>
<gene>
    <name evidence="3" type="ORF">FOY91_16285</name>
</gene>
<comment type="caution">
    <text evidence="3">The sequence shown here is derived from an EMBL/GenBank/DDBJ whole genome shotgun (WGS) entry which is preliminary data.</text>
</comment>
<accession>A0A558QX49</accession>
<dbReference type="GO" id="GO:0016787">
    <property type="term" value="F:hydrolase activity"/>
    <property type="evidence" value="ECO:0007669"/>
    <property type="project" value="UniProtKB-KW"/>
</dbReference>
<feature type="compositionally biased region" description="Basic residues" evidence="1">
    <location>
        <begin position="1"/>
        <end position="10"/>
    </location>
</feature>
<dbReference type="OrthoDB" id="9815441at2"/>
<dbReference type="AlphaFoldDB" id="A0A558QX49"/>
<evidence type="ECO:0000313" key="3">
    <source>
        <dbReference type="EMBL" id="TVV71637.1"/>
    </source>
</evidence>
<dbReference type="InterPro" id="IPR029058">
    <property type="entry name" value="AB_hydrolase_fold"/>
</dbReference>
<dbReference type="SUPFAM" id="SSF53474">
    <property type="entry name" value="alpha/beta-Hydrolases"/>
    <property type="match status" value="1"/>
</dbReference>